<organism evidence="2 3">
    <name type="scientific">Neurospora tetraspora</name>
    <dbReference type="NCBI Taxonomy" id="94610"/>
    <lineage>
        <taxon>Eukaryota</taxon>
        <taxon>Fungi</taxon>
        <taxon>Dikarya</taxon>
        <taxon>Ascomycota</taxon>
        <taxon>Pezizomycotina</taxon>
        <taxon>Sordariomycetes</taxon>
        <taxon>Sordariomycetidae</taxon>
        <taxon>Sordariales</taxon>
        <taxon>Sordariaceae</taxon>
        <taxon>Neurospora</taxon>
    </lineage>
</organism>
<sequence length="77" mass="7890">MTKHLLSLLALAASAAYPVLAAPAPPPLTYLYSVNLTMPAGTDLGHVPYGSRALLTISGGTFSGPKLNGTISLPRIT</sequence>
<dbReference type="AlphaFoldDB" id="A0AAE0MT22"/>
<protein>
    <submittedName>
        <fullName evidence="2">Uncharacterized protein</fullName>
    </submittedName>
</protein>
<gene>
    <name evidence="2" type="ORF">B0H65DRAFT_461341</name>
</gene>
<dbReference type="GeneID" id="87863745"/>
<dbReference type="Proteomes" id="UP001278500">
    <property type="component" value="Unassembled WGS sequence"/>
</dbReference>
<keyword evidence="3" id="KW-1185">Reference proteome</keyword>
<accession>A0AAE0MT22</accession>
<keyword evidence="1" id="KW-0732">Signal</keyword>
<feature type="signal peptide" evidence="1">
    <location>
        <begin position="1"/>
        <end position="21"/>
    </location>
</feature>
<evidence type="ECO:0000313" key="3">
    <source>
        <dbReference type="Proteomes" id="UP001278500"/>
    </source>
</evidence>
<comment type="caution">
    <text evidence="2">The sequence shown here is derived from an EMBL/GenBank/DDBJ whole genome shotgun (WGS) entry which is preliminary data.</text>
</comment>
<reference evidence="2" key="2">
    <citation type="submission" date="2023-06" db="EMBL/GenBank/DDBJ databases">
        <authorList>
            <consortium name="Lawrence Berkeley National Laboratory"/>
            <person name="Haridas S."/>
            <person name="Hensen N."/>
            <person name="Bonometti L."/>
            <person name="Westerberg I."/>
            <person name="Brannstrom I.O."/>
            <person name="Guillou S."/>
            <person name="Cros-Aarteil S."/>
            <person name="Calhoun S."/>
            <person name="Kuo A."/>
            <person name="Mondo S."/>
            <person name="Pangilinan J."/>
            <person name="Riley R."/>
            <person name="Labutti K."/>
            <person name="Andreopoulos B."/>
            <person name="Lipzen A."/>
            <person name="Chen C."/>
            <person name="Yanf M."/>
            <person name="Daum C."/>
            <person name="Ng V."/>
            <person name="Clum A."/>
            <person name="Steindorff A."/>
            <person name="Ohm R."/>
            <person name="Martin F."/>
            <person name="Silar P."/>
            <person name="Natvig D."/>
            <person name="Lalanne C."/>
            <person name="Gautier V."/>
            <person name="Ament-Velasquez S.L."/>
            <person name="Kruys A."/>
            <person name="Hutchinson M.I."/>
            <person name="Powell A.J."/>
            <person name="Barry K."/>
            <person name="Miller A.N."/>
            <person name="Grigoriev I.V."/>
            <person name="Debuchy R."/>
            <person name="Gladieux P."/>
            <person name="Thoren M.H."/>
            <person name="Johannesson H."/>
        </authorList>
    </citation>
    <scope>NUCLEOTIDE SEQUENCE</scope>
    <source>
        <strain evidence="2">CBS 560.94</strain>
    </source>
</reference>
<dbReference type="EMBL" id="JAUEPP010000003">
    <property type="protein sequence ID" value="KAK3347754.1"/>
    <property type="molecule type" value="Genomic_DNA"/>
</dbReference>
<feature type="chain" id="PRO_5042211952" evidence="1">
    <location>
        <begin position="22"/>
        <end position="77"/>
    </location>
</feature>
<proteinExistence type="predicted"/>
<evidence type="ECO:0000256" key="1">
    <source>
        <dbReference type="SAM" id="SignalP"/>
    </source>
</evidence>
<name>A0AAE0MT22_9PEZI</name>
<reference evidence="2" key="1">
    <citation type="journal article" date="2023" name="Mol. Phylogenet. Evol.">
        <title>Genome-scale phylogeny and comparative genomics of the fungal order Sordariales.</title>
        <authorList>
            <person name="Hensen N."/>
            <person name="Bonometti L."/>
            <person name="Westerberg I."/>
            <person name="Brannstrom I.O."/>
            <person name="Guillou S."/>
            <person name="Cros-Aarteil S."/>
            <person name="Calhoun S."/>
            <person name="Haridas S."/>
            <person name="Kuo A."/>
            <person name="Mondo S."/>
            <person name="Pangilinan J."/>
            <person name="Riley R."/>
            <person name="LaButti K."/>
            <person name="Andreopoulos B."/>
            <person name="Lipzen A."/>
            <person name="Chen C."/>
            <person name="Yan M."/>
            <person name="Daum C."/>
            <person name="Ng V."/>
            <person name="Clum A."/>
            <person name="Steindorff A."/>
            <person name="Ohm R.A."/>
            <person name="Martin F."/>
            <person name="Silar P."/>
            <person name="Natvig D.O."/>
            <person name="Lalanne C."/>
            <person name="Gautier V."/>
            <person name="Ament-Velasquez S.L."/>
            <person name="Kruys A."/>
            <person name="Hutchinson M.I."/>
            <person name="Powell A.J."/>
            <person name="Barry K."/>
            <person name="Miller A.N."/>
            <person name="Grigoriev I.V."/>
            <person name="Debuchy R."/>
            <person name="Gladieux P."/>
            <person name="Hiltunen Thoren M."/>
            <person name="Johannesson H."/>
        </authorList>
    </citation>
    <scope>NUCLEOTIDE SEQUENCE</scope>
    <source>
        <strain evidence="2">CBS 560.94</strain>
    </source>
</reference>
<dbReference type="RefSeq" id="XP_062682836.1">
    <property type="nucleotide sequence ID" value="XM_062826591.1"/>
</dbReference>
<dbReference type="Gene3D" id="2.40.160.20">
    <property type="match status" value="1"/>
</dbReference>
<evidence type="ECO:0000313" key="2">
    <source>
        <dbReference type="EMBL" id="KAK3347754.1"/>
    </source>
</evidence>
<dbReference type="Pfam" id="PF11578">
    <property type="entry name" value="DUF3237"/>
    <property type="match status" value="1"/>
</dbReference>